<accession>A0ABS4GFY5</accession>
<dbReference type="InterPro" id="IPR052155">
    <property type="entry name" value="Biofilm_reg_signaling"/>
</dbReference>
<organism evidence="5 6">
    <name type="scientific">Sedimentibacter acidaminivorans</name>
    <dbReference type="NCBI Taxonomy" id="913099"/>
    <lineage>
        <taxon>Bacteria</taxon>
        <taxon>Bacillati</taxon>
        <taxon>Bacillota</taxon>
        <taxon>Tissierellia</taxon>
        <taxon>Sedimentibacter</taxon>
    </lineage>
</organism>
<feature type="coiled-coil region" evidence="1">
    <location>
        <begin position="293"/>
        <end position="323"/>
    </location>
</feature>
<dbReference type="Proteomes" id="UP001519342">
    <property type="component" value="Unassembled WGS sequence"/>
</dbReference>
<dbReference type="SMART" id="SM00052">
    <property type="entry name" value="EAL"/>
    <property type="match status" value="1"/>
</dbReference>
<dbReference type="CDD" id="cd01949">
    <property type="entry name" value="GGDEF"/>
    <property type="match status" value="1"/>
</dbReference>
<dbReference type="PROSITE" id="PS50887">
    <property type="entry name" value="GGDEF"/>
    <property type="match status" value="1"/>
</dbReference>
<dbReference type="SUPFAM" id="SSF55073">
    <property type="entry name" value="Nucleotide cyclase"/>
    <property type="match status" value="1"/>
</dbReference>
<feature type="transmembrane region" description="Helical" evidence="2">
    <location>
        <begin position="64"/>
        <end position="85"/>
    </location>
</feature>
<feature type="domain" description="GGDEF" evidence="4">
    <location>
        <begin position="350"/>
        <end position="483"/>
    </location>
</feature>
<evidence type="ECO:0000313" key="6">
    <source>
        <dbReference type="Proteomes" id="UP001519342"/>
    </source>
</evidence>
<name>A0ABS4GFY5_9FIRM</name>
<dbReference type="Pfam" id="PF00990">
    <property type="entry name" value="GGDEF"/>
    <property type="match status" value="1"/>
</dbReference>
<dbReference type="PROSITE" id="PS50883">
    <property type="entry name" value="EAL"/>
    <property type="match status" value="1"/>
</dbReference>
<dbReference type="EMBL" id="JAGGKS010000007">
    <property type="protein sequence ID" value="MBP1926591.1"/>
    <property type="molecule type" value="Genomic_DNA"/>
</dbReference>
<reference evidence="5 6" key="1">
    <citation type="submission" date="2021-03" db="EMBL/GenBank/DDBJ databases">
        <title>Genomic Encyclopedia of Type Strains, Phase IV (KMG-IV): sequencing the most valuable type-strain genomes for metagenomic binning, comparative biology and taxonomic classification.</title>
        <authorList>
            <person name="Goeker M."/>
        </authorList>
    </citation>
    <scope>NUCLEOTIDE SEQUENCE [LARGE SCALE GENOMIC DNA]</scope>
    <source>
        <strain evidence="5 6">DSM 24004</strain>
    </source>
</reference>
<dbReference type="RefSeq" id="WP_209512320.1">
    <property type="nucleotide sequence ID" value="NZ_JAGGKS010000007.1"/>
</dbReference>
<feature type="transmembrane region" description="Helical" evidence="2">
    <location>
        <begin position="162"/>
        <end position="183"/>
    </location>
</feature>
<keyword evidence="2" id="KW-1133">Transmembrane helix</keyword>
<feature type="transmembrane region" description="Helical" evidence="2">
    <location>
        <begin position="234"/>
        <end position="252"/>
    </location>
</feature>
<evidence type="ECO:0000259" key="4">
    <source>
        <dbReference type="PROSITE" id="PS50887"/>
    </source>
</evidence>
<keyword evidence="2" id="KW-0812">Transmembrane</keyword>
<dbReference type="SUPFAM" id="SSF141868">
    <property type="entry name" value="EAL domain-like"/>
    <property type="match status" value="1"/>
</dbReference>
<keyword evidence="2" id="KW-0472">Membrane</keyword>
<keyword evidence="6" id="KW-1185">Reference proteome</keyword>
<protein>
    <submittedName>
        <fullName evidence="5">Diguanylate cyclase (GGDEF)-like protein</fullName>
    </submittedName>
</protein>
<dbReference type="NCBIfam" id="TIGR00254">
    <property type="entry name" value="GGDEF"/>
    <property type="match status" value="1"/>
</dbReference>
<evidence type="ECO:0000256" key="2">
    <source>
        <dbReference type="SAM" id="Phobius"/>
    </source>
</evidence>
<dbReference type="PANTHER" id="PTHR44757">
    <property type="entry name" value="DIGUANYLATE CYCLASE DGCP"/>
    <property type="match status" value="1"/>
</dbReference>
<sequence length="746" mass="86154">MSPIVGLHTYSILYKTVLEIKDKETFANKTIWVIFSLACLTWTIADTIWAFYYFLTAFNPEDSILISTLYSSTSIFLFVPIFIFGITRYKKWNMLQLLLDSISISLSILLLLWILFFHEDLRIVKIIVTQSPTSILFIVIDILILVIIFIFYLSAKNLKIDTYINFIFAGVLIYVISDLYFYHLNFSDSYIPNSLIDYAYMCTFLFLATGSIYKRYFTKPKNSESKTYNHNKKQMLLFIYPLLAIIIEDINIPKITNFLIIILLNNILSTYIQASIKNEQLLVKEKEMNFLLEEKIKQRTKEITDKNNELENKNKELDFLSNKDTLTCLYNRRFFMDNLKKELESLKPLESVALFYMDLDRFKTINDMYGHQVGDQALIEISKRLEILSEGNFILARLGGDEFVLVYRGILDNAVIEELALVIIDKCSEPIEIGEYIFYVSASVGISIYPLDAKDSYTLIKNADIAMYEAKAQGKNRCIFFNTKFKDSLNRKNEIENLLKKISYDDEFELYYQPQYSIRDKKTIGAEALLRWNNKDLGSISPVEFIPIAEEIDYINSIGEWVMEKAIKQIAKWSNQSIYLKVGINISPKQLDNKNFISKLKGFLDENSVSPEYIDIEITENITIEGGYRVKQIESLFSSLGISISIDDFGTGYSSLSYLKTFPFERIKIAKPLIDVISTDNFDFQIVKALIMLAKSIGIKTIAEGVEFQEQLDILTELGCDEVQGYLLGKPMTVSHLEELLNTQNI</sequence>
<gene>
    <name evidence="5" type="ORF">J2Z76_002460</name>
</gene>
<dbReference type="Gene3D" id="3.30.70.270">
    <property type="match status" value="1"/>
</dbReference>
<comment type="caution">
    <text evidence="5">The sequence shown here is derived from an EMBL/GenBank/DDBJ whole genome shotgun (WGS) entry which is preliminary data.</text>
</comment>
<proteinExistence type="predicted"/>
<dbReference type="InterPro" id="IPR029787">
    <property type="entry name" value="Nucleotide_cyclase"/>
</dbReference>
<evidence type="ECO:0000259" key="3">
    <source>
        <dbReference type="PROSITE" id="PS50883"/>
    </source>
</evidence>
<dbReference type="Pfam" id="PF00563">
    <property type="entry name" value="EAL"/>
    <property type="match status" value="1"/>
</dbReference>
<dbReference type="SMART" id="SM00267">
    <property type="entry name" value="GGDEF"/>
    <property type="match status" value="1"/>
</dbReference>
<dbReference type="CDD" id="cd01948">
    <property type="entry name" value="EAL"/>
    <property type="match status" value="1"/>
</dbReference>
<feature type="domain" description="EAL" evidence="3">
    <location>
        <begin position="492"/>
        <end position="745"/>
    </location>
</feature>
<evidence type="ECO:0000313" key="5">
    <source>
        <dbReference type="EMBL" id="MBP1926591.1"/>
    </source>
</evidence>
<dbReference type="InterPro" id="IPR035919">
    <property type="entry name" value="EAL_sf"/>
</dbReference>
<feature type="transmembrane region" description="Helical" evidence="2">
    <location>
        <begin position="195"/>
        <end position="213"/>
    </location>
</feature>
<dbReference type="PANTHER" id="PTHR44757:SF2">
    <property type="entry name" value="BIOFILM ARCHITECTURE MAINTENANCE PROTEIN MBAA"/>
    <property type="match status" value="1"/>
</dbReference>
<dbReference type="InterPro" id="IPR043128">
    <property type="entry name" value="Rev_trsase/Diguanyl_cyclase"/>
</dbReference>
<evidence type="ECO:0000256" key="1">
    <source>
        <dbReference type="SAM" id="Coils"/>
    </source>
</evidence>
<dbReference type="InterPro" id="IPR001633">
    <property type="entry name" value="EAL_dom"/>
</dbReference>
<dbReference type="InterPro" id="IPR000160">
    <property type="entry name" value="GGDEF_dom"/>
</dbReference>
<dbReference type="Gene3D" id="3.20.20.450">
    <property type="entry name" value="EAL domain"/>
    <property type="match status" value="1"/>
</dbReference>
<feature type="transmembrane region" description="Helical" evidence="2">
    <location>
        <begin position="135"/>
        <end position="155"/>
    </location>
</feature>
<keyword evidence="1" id="KW-0175">Coiled coil</keyword>
<feature type="transmembrane region" description="Helical" evidence="2">
    <location>
        <begin position="97"/>
        <end position="115"/>
    </location>
</feature>
<feature type="transmembrane region" description="Helical" evidence="2">
    <location>
        <begin position="31"/>
        <end position="52"/>
    </location>
</feature>